<dbReference type="Pfam" id="PF25555">
    <property type="entry name" value="RAB3A-like_C"/>
    <property type="match status" value="1"/>
</dbReference>
<name>A0A9W8BDV7_9FUNG</name>
<dbReference type="EMBL" id="JANBQF010000656">
    <property type="protein sequence ID" value="KAJ1999707.1"/>
    <property type="molecule type" value="Genomic_DNA"/>
</dbReference>
<keyword evidence="1 2" id="KW-0175">Coiled coil</keyword>
<organism evidence="3 4">
    <name type="scientific">Coemansia thaxteri</name>
    <dbReference type="NCBI Taxonomy" id="2663907"/>
    <lineage>
        <taxon>Eukaryota</taxon>
        <taxon>Fungi</taxon>
        <taxon>Fungi incertae sedis</taxon>
        <taxon>Zoopagomycota</taxon>
        <taxon>Kickxellomycotina</taxon>
        <taxon>Kickxellomycetes</taxon>
        <taxon>Kickxellales</taxon>
        <taxon>Kickxellaceae</taxon>
        <taxon>Coemansia</taxon>
    </lineage>
</organism>
<dbReference type="GO" id="GO:0070319">
    <property type="term" value="C:Golgi to plasma membrane transport vesicle"/>
    <property type="evidence" value="ECO:0007669"/>
    <property type="project" value="TreeGrafter"/>
</dbReference>
<dbReference type="GO" id="GO:0005085">
    <property type="term" value="F:guanyl-nucleotide exchange factor activity"/>
    <property type="evidence" value="ECO:0007669"/>
    <property type="project" value="InterPro"/>
</dbReference>
<reference evidence="3" key="1">
    <citation type="submission" date="2022-07" db="EMBL/GenBank/DDBJ databases">
        <title>Phylogenomic reconstructions and comparative analyses of Kickxellomycotina fungi.</title>
        <authorList>
            <person name="Reynolds N.K."/>
            <person name="Stajich J.E."/>
            <person name="Barry K."/>
            <person name="Grigoriev I.V."/>
            <person name="Crous P."/>
            <person name="Smith M.E."/>
        </authorList>
    </citation>
    <scope>NUCLEOTIDE SEQUENCE</scope>
    <source>
        <strain evidence="3">IMI 214461</strain>
    </source>
</reference>
<proteinExistence type="predicted"/>
<dbReference type="GO" id="GO:0006887">
    <property type="term" value="P:exocytosis"/>
    <property type="evidence" value="ECO:0007669"/>
    <property type="project" value="TreeGrafter"/>
</dbReference>
<dbReference type="OrthoDB" id="5560525at2759"/>
<dbReference type="AlphaFoldDB" id="A0A9W8BDV7"/>
<accession>A0A9W8BDV7</accession>
<evidence type="ECO:0000256" key="2">
    <source>
        <dbReference type="SAM" id="Coils"/>
    </source>
</evidence>
<dbReference type="InterPro" id="IPR040351">
    <property type="entry name" value="RAB3IL/RAB3IP/Sec2"/>
</dbReference>
<dbReference type="Proteomes" id="UP001150907">
    <property type="component" value="Unassembled WGS sequence"/>
</dbReference>
<dbReference type="Gene3D" id="6.10.140.910">
    <property type="match status" value="1"/>
</dbReference>
<evidence type="ECO:0000313" key="4">
    <source>
        <dbReference type="Proteomes" id="UP001150907"/>
    </source>
</evidence>
<dbReference type="CDD" id="cd21044">
    <property type="entry name" value="Rab11BD_RAB3IP_like"/>
    <property type="match status" value="1"/>
</dbReference>
<sequence>MVASEKRARFDAEKSAAHLRNIIVDLETRLAGETMQSQELKERIEKMSAEYDELVLMRRTLAPSRRGSIGSHLSDHAGVDGGSLRRDGGSVMNSFVAAGSMHGDGFRLATHAAAVMGGTKMYPSSPGSGLPIRLDEVLLAEFKEFAAQAQSGRSTTYMSLPYMKNVISEDIEPCLRFGPRPRISSRNVLDAIASNRLQIEEMTPQIAAEMRRQQQAAERTDGHRRAMLWERFSGTVAVNPNGCQACGRECQCTYRFRIGFKADSEWIQLDSICRDRLVAACEFYGFARYLHQGIFASRSIMDLYMETIRLRLCMFYARIGAYAYAIELDPSITEASLLSRNFTTPFIPESPTALSNSAQAAGASPIAAPYVNVSRSGSTVSVSMLEPSSNGLSAPILQLGSGSADSLSNRHRSASHSVSAMPAPLTAFAAPDSLAINGVNEHSDDAGEATGDGILEDVLDDAPLSALKTKGLAAEVITAPELDSRQEAPSH</sequence>
<keyword evidence="4" id="KW-1185">Reference proteome</keyword>
<feature type="coiled-coil region" evidence="2">
    <location>
        <begin position="23"/>
        <end position="57"/>
    </location>
</feature>
<evidence type="ECO:0000256" key="1">
    <source>
        <dbReference type="ARBA" id="ARBA00023054"/>
    </source>
</evidence>
<evidence type="ECO:0000313" key="3">
    <source>
        <dbReference type="EMBL" id="KAJ1999707.1"/>
    </source>
</evidence>
<comment type="caution">
    <text evidence="3">The sequence shown here is derived from an EMBL/GenBank/DDBJ whole genome shotgun (WGS) entry which is preliminary data.</text>
</comment>
<gene>
    <name evidence="3" type="ORF">H4R26_004947</name>
</gene>
<dbReference type="PANTHER" id="PTHR14430:SF0">
    <property type="entry name" value="SEC2P DOMAIN-CONTAINING PROTEIN"/>
    <property type="match status" value="1"/>
</dbReference>
<dbReference type="PANTHER" id="PTHR14430">
    <property type="entry name" value="RABIN3-RELATED"/>
    <property type="match status" value="1"/>
</dbReference>
<dbReference type="GO" id="GO:0051286">
    <property type="term" value="C:cell tip"/>
    <property type="evidence" value="ECO:0007669"/>
    <property type="project" value="TreeGrafter"/>
</dbReference>
<protein>
    <submittedName>
        <fullName evidence="3">Uncharacterized protein</fullName>
    </submittedName>
</protein>